<organism evidence="1">
    <name type="scientific">marine sediment metagenome</name>
    <dbReference type="NCBI Taxonomy" id="412755"/>
    <lineage>
        <taxon>unclassified sequences</taxon>
        <taxon>metagenomes</taxon>
        <taxon>ecological metagenomes</taxon>
    </lineage>
</organism>
<evidence type="ECO:0000313" key="1">
    <source>
        <dbReference type="EMBL" id="KKN75269.1"/>
    </source>
</evidence>
<gene>
    <name evidence="1" type="ORF">LCGC14_0382680</name>
</gene>
<sequence length="196" mass="21490">MSVESRLTDVEESLRLLRDADRLQGRRVSALKPTDRYYLGWNDTTKKWEPKGIAFVVKTADEDVTSSTTLQDDDALLFAIGASERWVFEFFIIWKSTTTGDIKFTITVPSGATGAWVLGRQEGTGGSEPTYRGSLTFGAGVLAEATSTNHYGTHIWGAVLNSTTAGNATLQWAQNTSDATKATVFTHSWLRAMQVS</sequence>
<accession>A0A0F9T7Y9</accession>
<proteinExistence type="predicted"/>
<reference evidence="1" key="1">
    <citation type="journal article" date="2015" name="Nature">
        <title>Complex archaea that bridge the gap between prokaryotes and eukaryotes.</title>
        <authorList>
            <person name="Spang A."/>
            <person name="Saw J.H."/>
            <person name="Jorgensen S.L."/>
            <person name="Zaremba-Niedzwiedzka K."/>
            <person name="Martijn J."/>
            <person name="Lind A.E."/>
            <person name="van Eijk R."/>
            <person name="Schleper C."/>
            <person name="Guy L."/>
            <person name="Ettema T.J."/>
        </authorList>
    </citation>
    <scope>NUCLEOTIDE SEQUENCE</scope>
</reference>
<dbReference type="EMBL" id="LAZR01000313">
    <property type="protein sequence ID" value="KKN75269.1"/>
    <property type="molecule type" value="Genomic_DNA"/>
</dbReference>
<protein>
    <submittedName>
        <fullName evidence="1">Uncharacterized protein</fullName>
    </submittedName>
</protein>
<dbReference type="AlphaFoldDB" id="A0A0F9T7Y9"/>
<comment type="caution">
    <text evidence="1">The sequence shown here is derived from an EMBL/GenBank/DDBJ whole genome shotgun (WGS) entry which is preliminary data.</text>
</comment>
<name>A0A0F9T7Y9_9ZZZZ</name>